<reference evidence="2 3" key="1">
    <citation type="submission" date="2018-05" db="EMBL/GenBank/DDBJ databases">
        <title>The Hungate 1000. A catalogue of reference genomes from the rumen microbiome.</title>
        <authorList>
            <person name="Kelly W."/>
        </authorList>
    </citation>
    <scope>NUCLEOTIDE SEQUENCE [LARGE SCALE GENOMIC DNA]</scope>
    <source>
        <strain evidence="2 3">NLAE-zl-C242</strain>
    </source>
</reference>
<evidence type="ECO:0000313" key="2">
    <source>
        <dbReference type="EMBL" id="PWJ23601.1"/>
    </source>
</evidence>
<keyword evidence="1" id="KW-1133">Transmembrane helix</keyword>
<keyword evidence="1" id="KW-0812">Transmembrane</keyword>
<evidence type="ECO:0000313" key="3">
    <source>
        <dbReference type="Proteomes" id="UP000245845"/>
    </source>
</evidence>
<sequence length="109" mass="12794">MARFQYQKKQHNYRKFILSVCAFLLIIILFYQGIQSLSSSTLRRQKESLENALNRNITYCYAVEGAYPESLDYLKDHYGLTYDESRFYVDYRVSGANILPDVTIIEKGD</sequence>
<organism evidence="2 3">
    <name type="scientific">Faecalicatena orotica</name>
    <dbReference type="NCBI Taxonomy" id="1544"/>
    <lineage>
        <taxon>Bacteria</taxon>
        <taxon>Bacillati</taxon>
        <taxon>Bacillota</taxon>
        <taxon>Clostridia</taxon>
        <taxon>Lachnospirales</taxon>
        <taxon>Lachnospiraceae</taxon>
        <taxon>Faecalicatena</taxon>
    </lineage>
</organism>
<protein>
    <submittedName>
        <fullName evidence="2">Uncharacterized protein</fullName>
    </submittedName>
</protein>
<keyword evidence="3" id="KW-1185">Reference proteome</keyword>
<name>A0A2Y9C653_9FIRM</name>
<dbReference type="AlphaFoldDB" id="A0A2Y9C653"/>
<proteinExistence type="predicted"/>
<keyword evidence="1" id="KW-0472">Membrane</keyword>
<dbReference type="RefSeq" id="WP_109732789.1">
    <property type="nucleotide sequence ID" value="NZ_BAAACK010000005.1"/>
</dbReference>
<comment type="caution">
    <text evidence="2">The sequence shown here is derived from an EMBL/GenBank/DDBJ whole genome shotgun (WGS) entry which is preliminary data.</text>
</comment>
<accession>A0A2Y9C653</accession>
<evidence type="ECO:0000256" key="1">
    <source>
        <dbReference type="SAM" id="Phobius"/>
    </source>
</evidence>
<feature type="transmembrane region" description="Helical" evidence="1">
    <location>
        <begin position="16"/>
        <end position="34"/>
    </location>
</feature>
<dbReference type="OrthoDB" id="9815367at2"/>
<dbReference type="EMBL" id="QGDL01000013">
    <property type="protein sequence ID" value="PWJ23601.1"/>
    <property type="molecule type" value="Genomic_DNA"/>
</dbReference>
<dbReference type="Proteomes" id="UP000245845">
    <property type="component" value="Unassembled WGS sequence"/>
</dbReference>
<gene>
    <name evidence="2" type="ORF">A8806_11334</name>
</gene>